<reference evidence="1" key="1">
    <citation type="submission" date="2020-05" db="EMBL/GenBank/DDBJ databases">
        <authorList>
            <person name="Chiriac C."/>
            <person name="Salcher M."/>
            <person name="Ghai R."/>
            <person name="Kavagutti S V."/>
        </authorList>
    </citation>
    <scope>NUCLEOTIDE SEQUENCE</scope>
</reference>
<dbReference type="Pfam" id="PF04655">
    <property type="entry name" value="APH_6_hur"/>
    <property type="match status" value="1"/>
</dbReference>
<dbReference type="GO" id="GO:0016773">
    <property type="term" value="F:phosphotransferase activity, alcohol group as acceptor"/>
    <property type="evidence" value="ECO:0007669"/>
    <property type="project" value="InterPro"/>
</dbReference>
<dbReference type="AlphaFoldDB" id="A0A6J7KGD2"/>
<dbReference type="SUPFAM" id="SSF56112">
    <property type="entry name" value="Protein kinase-like (PK-like)"/>
    <property type="match status" value="1"/>
</dbReference>
<protein>
    <submittedName>
        <fullName evidence="1">Unannotated protein</fullName>
    </submittedName>
</protein>
<organism evidence="1">
    <name type="scientific">freshwater metagenome</name>
    <dbReference type="NCBI Taxonomy" id="449393"/>
    <lineage>
        <taxon>unclassified sequences</taxon>
        <taxon>metagenomes</taxon>
        <taxon>ecological metagenomes</taxon>
    </lineage>
</organism>
<sequence>MSEVAERAARTWEVTLDELAVSGTNEVWFARRGDHHVVVKAGNREARRREAVALAAFSHSSARLLEHDALHGVLLVERVLLGDDLLPLARVDDDASTAIIGRLVRSLHSEQLPLDAGALPPLASLGEVFERSDDPRLPSALVRKAASLFAELTADAHGVVLHGDLHHFNVVRDGVGDSADRWRAIDPHGWVGDPTFDTAPMLANPRALTLAESPDVALLVSAAAAERRIAILAEATSFERDRIRAWAFTAAVIAELWMVEDHNLVHGAPLALAEALAPTV</sequence>
<dbReference type="InterPro" id="IPR006748">
    <property type="entry name" value="NH2Glyco/OHUrea_AB-resist_kin"/>
</dbReference>
<evidence type="ECO:0000313" key="1">
    <source>
        <dbReference type="EMBL" id="CAB4955318.1"/>
    </source>
</evidence>
<dbReference type="EMBL" id="CAFBNF010000213">
    <property type="protein sequence ID" value="CAB4955318.1"/>
    <property type="molecule type" value="Genomic_DNA"/>
</dbReference>
<proteinExistence type="predicted"/>
<accession>A0A6J7KGD2</accession>
<dbReference type="InterPro" id="IPR011009">
    <property type="entry name" value="Kinase-like_dom_sf"/>
</dbReference>
<gene>
    <name evidence="1" type="ORF">UFOPK3773_01648</name>
</gene>
<dbReference type="GO" id="GO:0019748">
    <property type="term" value="P:secondary metabolic process"/>
    <property type="evidence" value="ECO:0007669"/>
    <property type="project" value="InterPro"/>
</dbReference>
<name>A0A6J7KGD2_9ZZZZ</name>